<dbReference type="OrthoDB" id="3210235at2"/>
<dbReference type="AlphaFoldDB" id="A0A4Q2EFD8"/>
<dbReference type="SUPFAM" id="SSF48498">
    <property type="entry name" value="Tetracyclin repressor-like, C-terminal domain"/>
    <property type="match status" value="1"/>
</dbReference>
<dbReference type="InterPro" id="IPR001647">
    <property type="entry name" value="HTH_TetR"/>
</dbReference>
<dbReference type="RefSeq" id="WP_129459299.1">
    <property type="nucleotide sequence ID" value="NZ_PPCV01000007.1"/>
</dbReference>
<dbReference type="PANTHER" id="PTHR30055">
    <property type="entry name" value="HTH-TYPE TRANSCRIPTIONAL REGULATOR RUTR"/>
    <property type="match status" value="1"/>
</dbReference>
<dbReference type="GO" id="GO:0000976">
    <property type="term" value="F:transcription cis-regulatory region binding"/>
    <property type="evidence" value="ECO:0007669"/>
    <property type="project" value="TreeGrafter"/>
</dbReference>
<evidence type="ECO:0000313" key="5">
    <source>
        <dbReference type="Proteomes" id="UP000290624"/>
    </source>
</evidence>
<keyword evidence="1 2" id="KW-0238">DNA-binding</keyword>
<feature type="domain" description="HTH tetR-type" evidence="3">
    <location>
        <begin position="15"/>
        <end position="75"/>
    </location>
</feature>
<dbReference type="EMBL" id="PPCV01000007">
    <property type="protein sequence ID" value="RXW31693.1"/>
    <property type="molecule type" value="Genomic_DNA"/>
</dbReference>
<evidence type="ECO:0000313" key="4">
    <source>
        <dbReference type="EMBL" id="RXW31693.1"/>
    </source>
</evidence>
<dbReference type="GO" id="GO:0003700">
    <property type="term" value="F:DNA-binding transcription factor activity"/>
    <property type="evidence" value="ECO:0007669"/>
    <property type="project" value="TreeGrafter"/>
</dbReference>
<dbReference type="InterPro" id="IPR041678">
    <property type="entry name" value="TetR_C_16"/>
</dbReference>
<evidence type="ECO:0000259" key="3">
    <source>
        <dbReference type="PROSITE" id="PS50977"/>
    </source>
</evidence>
<dbReference type="Pfam" id="PF17920">
    <property type="entry name" value="TetR_C_16"/>
    <property type="match status" value="1"/>
</dbReference>
<dbReference type="SUPFAM" id="SSF46689">
    <property type="entry name" value="Homeodomain-like"/>
    <property type="match status" value="1"/>
</dbReference>
<dbReference type="PROSITE" id="PS50977">
    <property type="entry name" value="HTH_TETR_2"/>
    <property type="match status" value="1"/>
</dbReference>
<protein>
    <submittedName>
        <fullName evidence="4">TetR/AcrR family transcriptional regulator</fullName>
    </submittedName>
</protein>
<dbReference type="InterPro" id="IPR036271">
    <property type="entry name" value="Tet_transcr_reg_TetR-rel_C_sf"/>
</dbReference>
<keyword evidence="5" id="KW-1185">Reference proteome</keyword>
<evidence type="ECO:0000256" key="1">
    <source>
        <dbReference type="ARBA" id="ARBA00023125"/>
    </source>
</evidence>
<proteinExistence type="predicted"/>
<dbReference type="Proteomes" id="UP000290624">
    <property type="component" value="Unassembled WGS sequence"/>
</dbReference>
<evidence type="ECO:0000256" key="2">
    <source>
        <dbReference type="PROSITE-ProRule" id="PRU00335"/>
    </source>
</evidence>
<comment type="caution">
    <text evidence="4">The sequence shown here is derived from an EMBL/GenBank/DDBJ whole genome shotgun (WGS) entry which is preliminary data.</text>
</comment>
<reference evidence="4 5" key="1">
    <citation type="submission" date="2018-01" db="EMBL/GenBank/DDBJ databases">
        <title>Lactibacter flavus gen. nov., sp. nov., a novel bacterium of the family Propionibacteriaceae isolated from raw milk and dairy products.</title>
        <authorList>
            <person name="Wenning M."/>
            <person name="Breitenwieser F."/>
            <person name="Huptas C."/>
            <person name="von Neubeck M."/>
            <person name="Busse H.-J."/>
            <person name="Scherer S."/>
        </authorList>
    </citation>
    <scope>NUCLEOTIDE SEQUENCE [LARGE SCALE GENOMIC DNA]</scope>
    <source>
        <strain evidence="4 5">VG341</strain>
    </source>
</reference>
<gene>
    <name evidence="4" type="ORF">C1706_11110</name>
</gene>
<sequence length="194" mass="20691">MTAPTRPRGRRPGRSDTAGTIRAAASALFLRDGYEKVSLRAVAREAEVDPALVHHYFTSKAALFLLALTGVAWEVERDIATVVDGPTDGVGHRAVQLLLERRDASVSAPLAALVDGPQGEVAARARAAIEMVAREVFVPVAAHFGHADATLRAQLAASALVGVQVGHVPSRPLPSRAFLSPLARTLQYYLVDTW</sequence>
<dbReference type="Pfam" id="PF00440">
    <property type="entry name" value="TetR_N"/>
    <property type="match status" value="1"/>
</dbReference>
<dbReference type="PANTHER" id="PTHR30055:SF235">
    <property type="entry name" value="TRANSCRIPTIONAL REGULATORY PROTEIN"/>
    <property type="match status" value="1"/>
</dbReference>
<organism evidence="4 5">
    <name type="scientific">Propioniciclava flava</name>
    <dbReference type="NCBI Taxonomy" id="2072026"/>
    <lineage>
        <taxon>Bacteria</taxon>
        <taxon>Bacillati</taxon>
        <taxon>Actinomycetota</taxon>
        <taxon>Actinomycetes</taxon>
        <taxon>Propionibacteriales</taxon>
        <taxon>Propionibacteriaceae</taxon>
        <taxon>Propioniciclava</taxon>
    </lineage>
</organism>
<dbReference type="Gene3D" id="1.10.357.10">
    <property type="entry name" value="Tetracycline Repressor, domain 2"/>
    <property type="match status" value="1"/>
</dbReference>
<dbReference type="InterPro" id="IPR009057">
    <property type="entry name" value="Homeodomain-like_sf"/>
</dbReference>
<name>A0A4Q2EFD8_9ACTN</name>
<accession>A0A4Q2EFD8</accession>
<dbReference type="InterPro" id="IPR050109">
    <property type="entry name" value="HTH-type_TetR-like_transc_reg"/>
</dbReference>
<dbReference type="PRINTS" id="PR00455">
    <property type="entry name" value="HTHTETR"/>
</dbReference>
<feature type="DNA-binding region" description="H-T-H motif" evidence="2">
    <location>
        <begin position="38"/>
        <end position="57"/>
    </location>
</feature>